<dbReference type="Pfam" id="PF13064">
    <property type="entry name" value="DUF3927"/>
    <property type="match status" value="1"/>
</dbReference>
<accession>A0A6P1Q210</accession>
<dbReference type="RefSeq" id="WP_160622723.1">
    <property type="nucleotide sequence ID" value="NZ_CP028271.1"/>
</dbReference>
<evidence type="ECO:0008006" key="4">
    <source>
        <dbReference type="Google" id="ProtNLM"/>
    </source>
</evidence>
<keyword evidence="1" id="KW-0812">Transmembrane</keyword>
<proteinExistence type="predicted"/>
<feature type="transmembrane region" description="Helical" evidence="1">
    <location>
        <begin position="32"/>
        <end position="50"/>
    </location>
</feature>
<evidence type="ECO:0000313" key="3">
    <source>
        <dbReference type="Proteomes" id="UP000464053"/>
    </source>
</evidence>
<evidence type="ECO:0000256" key="1">
    <source>
        <dbReference type="SAM" id="Phobius"/>
    </source>
</evidence>
<reference evidence="2 3" key="1">
    <citation type="submission" date="2018-03" db="EMBL/GenBank/DDBJ databases">
        <title>Pantoea intestinalis SRCM103226 isolated form the mealworm.</title>
        <authorList>
            <person name="Jeong D.-Y."/>
            <person name="Kim J.W."/>
        </authorList>
    </citation>
    <scope>NUCLEOTIDE SEQUENCE [LARGE SCALE GENOMIC DNA]</scope>
    <source>
        <strain evidence="2 3">SRCM103226</strain>
    </source>
</reference>
<dbReference type="AlphaFoldDB" id="A0A6P1Q210"/>
<dbReference type="InterPro" id="IPR025169">
    <property type="entry name" value="DUF3927"/>
</dbReference>
<dbReference type="Proteomes" id="UP000464053">
    <property type="component" value="Chromosome"/>
</dbReference>
<keyword evidence="1" id="KW-0472">Membrane</keyword>
<dbReference type="EMBL" id="CP028271">
    <property type="protein sequence ID" value="QHM73020.1"/>
    <property type="molecule type" value="Genomic_DNA"/>
</dbReference>
<keyword evidence="3" id="KW-1185">Reference proteome</keyword>
<dbReference type="OrthoDB" id="6638406at2"/>
<protein>
    <recommendedName>
        <fullName evidence="4">DUF3927 domain-containing protein</fullName>
    </recommendedName>
</protein>
<name>A0A6P1Q210_9GAMM</name>
<evidence type="ECO:0000313" key="2">
    <source>
        <dbReference type="EMBL" id="QHM73020.1"/>
    </source>
</evidence>
<keyword evidence="1" id="KW-1133">Transmembrane helix</keyword>
<gene>
    <name evidence="2" type="ORF">C7M51_03361</name>
</gene>
<sequence length="60" mass="6569">MSQMLSMLRPALVLLLAFMVVAVDFTSYLLSAVGDLFFVGALVVLVWPAIKPAKERQGDE</sequence>
<organism evidence="2 3">
    <name type="scientific">Mixta intestinalis</name>
    <dbReference type="NCBI Taxonomy" id="1615494"/>
    <lineage>
        <taxon>Bacteria</taxon>
        <taxon>Pseudomonadati</taxon>
        <taxon>Pseudomonadota</taxon>
        <taxon>Gammaproteobacteria</taxon>
        <taxon>Enterobacterales</taxon>
        <taxon>Erwiniaceae</taxon>
        <taxon>Mixta</taxon>
    </lineage>
</organism>
<dbReference type="KEGG" id="mint:C7M51_03361"/>